<keyword evidence="1" id="KW-0175">Coiled coil</keyword>
<keyword evidence="2" id="KW-1133">Transmembrane helix</keyword>
<gene>
    <name evidence="4" type="ORF">U472_00310</name>
</gene>
<dbReference type="RefSeq" id="WP_068714423.1">
    <property type="nucleotide sequence ID" value="NZ_LWDV01000003.1"/>
</dbReference>
<accession>A0A1C0ADF9</accession>
<proteinExistence type="predicted"/>
<keyword evidence="5" id="KW-1185">Reference proteome</keyword>
<dbReference type="InterPro" id="IPR018306">
    <property type="entry name" value="Phage_T5_Orf172_DNA-bd"/>
</dbReference>
<dbReference type="EMBL" id="LWDV01000003">
    <property type="protein sequence ID" value="OCL28669.1"/>
    <property type="molecule type" value="Genomic_DNA"/>
</dbReference>
<comment type="caution">
    <text evidence="4">The sequence shown here is derived from an EMBL/GenBank/DDBJ whole genome shotgun (WGS) entry which is preliminary data.</text>
</comment>
<dbReference type="SMART" id="SM00974">
    <property type="entry name" value="T5orf172"/>
    <property type="match status" value="1"/>
</dbReference>
<dbReference type="Pfam" id="PF13455">
    <property type="entry name" value="MUG113"/>
    <property type="match status" value="1"/>
</dbReference>
<evidence type="ECO:0000259" key="3">
    <source>
        <dbReference type="SMART" id="SM00974"/>
    </source>
</evidence>
<feature type="transmembrane region" description="Helical" evidence="2">
    <location>
        <begin position="6"/>
        <end position="25"/>
    </location>
</feature>
<protein>
    <submittedName>
        <fullName evidence="4">Chromosome partitioning protein ParA</fullName>
    </submittedName>
</protein>
<dbReference type="Proteomes" id="UP000093514">
    <property type="component" value="Unassembled WGS sequence"/>
</dbReference>
<dbReference type="OrthoDB" id="9811665at2"/>
<keyword evidence="2" id="KW-0472">Membrane</keyword>
<sequence>MQNNTYLSFLIISTILLILFVFLFIQKSIKHKKLYNKFKDVIDIEKEAKKLEKELQNKKQSYEKMESEYQRKESDLKNQYSNKRHIYEQLLKEISILEEDLELISFGMYKPHFDFDTSEKYKTKIKSIRSQQKQLIKNKNAAICYTQWEVAGSKREGKKMINRNIKLILRAFNNECDASIAKVKWNNVQKMEQRIKKAHQAINKLGEPIRVSISHDYLNLKLQELYLVYERQEKLYQEKEEKKRIKEEIREQKRVEKEIEKAKKEAEKEEKRYKKALEKARKEITKAQGEKLNKLTEQITLLEKQLKDAQDKGQRAISRAQITKSGYVYIISNIGSFGENIYKIGMTRRLEPLDRVRELGDASVPFKFDVHAMIYSENAPELERKLHKKLEAYQVNLVNSRKEFFNVSLEKIEDIVSKINPEIEFVKIPEAQEYRESIAIRNERKNKKELEQKIKEKFPAAL</sequence>
<evidence type="ECO:0000256" key="1">
    <source>
        <dbReference type="SAM" id="Coils"/>
    </source>
</evidence>
<dbReference type="AlphaFoldDB" id="A0A1C0ADF9"/>
<feature type="coiled-coil region" evidence="1">
    <location>
        <begin position="222"/>
        <end position="319"/>
    </location>
</feature>
<name>A0A1C0ADF9_9FIRM</name>
<keyword evidence="2" id="KW-0812">Transmembrane</keyword>
<dbReference type="Pfam" id="PF13250">
    <property type="entry name" value="SNIPE"/>
    <property type="match status" value="1"/>
</dbReference>
<feature type="domain" description="Bacteriophage T5 Orf172 DNA-binding" evidence="3">
    <location>
        <begin position="336"/>
        <end position="419"/>
    </location>
</feature>
<evidence type="ECO:0000256" key="2">
    <source>
        <dbReference type="SAM" id="Phobius"/>
    </source>
</evidence>
<evidence type="ECO:0000313" key="5">
    <source>
        <dbReference type="Proteomes" id="UP000093514"/>
    </source>
</evidence>
<dbReference type="InterPro" id="IPR025280">
    <property type="entry name" value="SNIPE"/>
</dbReference>
<feature type="coiled-coil region" evidence="1">
    <location>
        <begin position="41"/>
        <end position="82"/>
    </location>
</feature>
<organism evidence="4 5">
    <name type="scientific">Orenia metallireducens</name>
    <dbReference type="NCBI Taxonomy" id="1413210"/>
    <lineage>
        <taxon>Bacteria</taxon>
        <taxon>Bacillati</taxon>
        <taxon>Bacillota</taxon>
        <taxon>Clostridia</taxon>
        <taxon>Halanaerobiales</taxon>
        <taxon>Halobacteroidaceae</taxon>
        <taxon>Orenia</taxon>
    </lineage>
</organism>
<evidence type="ECO:0000313" key="4">
    <source>
        <dbReference type="EMBL" id="OCL28669.1"/>
    </source>
</evidence>
<reference evidence="4 5" key="2">
    <citation type="submission" date="2016-08" db="EMBL/GenBank/DDBJ databases">
        <title>Orenia metallireducens sp. nov. strain Z6, a Novel Metal-reducing Firmicute from the Deep Subsurface.</title>
        <authorList>
            <person name="Maxim B.I."/>
            <person name="Kenneth K."/>
            <person name="Flynn T.M."/>
            <person name="Oloughlin E.J."/>
            <person name="Locke R.A."/>
            <person name="Weber J.R."/>
            <person name="Egan S.M."/>
            <person name="Mackie R.I."/>
            <person name="Cann I.K."/>
        </authorList>
    </citation>
    <scope>NUCLEOTIDE SEQUENCE [LARGE SCALE GENOMIC DNA]</scope>
    <source>
        <strain evidence="4 5">Z6</strain>
    </source>
</reference>
<reference evidence="5" key="1">
    <citation type="submission" date="2016-07" db="EMBL/GenBank/DDBJ databases">
        <authorList>
            <person name="Florea S."/>
            <person name="Webb J.S."/>
            <person name="Jaromczyk J."/>
            <person name="Schardl C.L."/>
        </authorList>
    </citation>
    <scope>NUCLEOTIDE SEQUENCE [LARGE SCALE GENOMIC DNA]</scope>
    <source>
        <strain evidence="5">Z6</strain>
    </source>
</reference>